<organism evidence="8 9">
    <name type="scientific">Flavobacterium suzhouense</name>
    <dbReference type="NCBI Taxonomy" id="1529638"/>
    <lineage>
        <taxon>Bacteria</taxon>
        <taxon>Pseudomonadati</taxon>
        <taxon>Bacteroidota</taxon>
        <taxon>Flavobacteriia</taxon>
        <taxon>Flavobacteriales</taxon>
        <taxon>Flavobacteriaceae</taxon>
        <taxon>Flavobacterium</taxon>
    </lineage>
</organism>
<dbReference type="InterPro" id="IPR011990">
    <property type="entry name" value="TPR-like_helical_dom_sf"/>
</dbReference>
<dbReference type="SUPFAM" id="SSF49478">
    <property type="entry name" value="Cna protein B-type domain"/>
    <property type="match status" value="1"/>
</dbReference>
<dbReference type="Pfam" id="PF07676">
    <property type="entry name" value="PD40"/>
    <property type="match status" value="1"/>
</dbReference>
<keyword evidence="2 5" id="KW-0472">Membrane</keyword>
<dbReference type="InterPro" id="IPR006664">
    <property type="entry name" value="OMP_bac"/>
</dbReference>
<keyword evidence="3" id="KW-0998">Cell outer membrane</keyword>
<evidence type="ECO:0000313" key="9">
    <source>
        <dbReference type="Proteomes" id="UP001597480"/>
    </source>
</evidence>
<gene>
    <name evidence="8" type="ORF">ACFSR3_13835</name>
</gene>
<dbReference type="Gene3D" id="2.60.40.1120">
    <property type="entry name" value="Carboxypeptidase-like, regulatory domain"/>
    <property type="match status" value="1"/>
</dbReference>
<dbReference type="PANTHER" id="PTHR30329">
    <property type="entry name" value="STATOR ELEMENT OF FLAGELLAR MOTOR COMPLEX"/>
    <property type="match status" value="1"/>
</dbReference>
<reference evidence="9" key="1">
    <citation type="journal article" date="2019" name="Int. J. Syst. Evol. Microbiol.">
        <title>The Global Catalogue of Microorganisms (GCM) 10K type strain sequencing project: providing services to taxonomists for standard genome sequencing and annotation.</title>
        <authorList>
            <consortium name="The Broad Institute Genomics Platform"/>
            <consortium name="The Broad Institute Genome Sequencing Center for Infectious Disease"/>
            <person name="Wu L."/>
            <person name="Ma J."/>
        </authorList>
    </citation>
    <scope>NUCLEOTIDE SEQUENCE [LARGE SCALE GENOMIC DNA]</scope>
    <source>
        <strain evidence="9">KCTC 42107</strain>
    </source>
</reference>
<keyword evidence="9" id="KW-1185">Reference proteome</keyword>
<comment type="caution">
    <text evidence="8">The sequence shown here is derived from an EMBL/GenBank/DDBJ whole genome shotgun (WGS) entry which is preliminary data.</text>
</comment>
<evidence type="ECO:0000256" key="5">
    <source>
        <dbReference type="PROSITE-ProRule" id="PRU00473"/>
    </source>
</evidence>
<keyword evidence="6" id="KW-0732">Signal</keyword>
<dbReference type="PANTHER" id="PTHR30329:SF21">
    <property type="entry name" value="LIPOPROTEIN YIAD-RELATED"/>
    <property type="match status" value="1"/>
</dbReference>
<dbReference type="Gene3D" id="1.25.40.10">
    <property type="entry name" value="Tetratricopeptide repeat domain"/>
    <property type="match status" value="1"/>
</dbReference>
<feature type="domain" description="OmpA-like" evidence="7">
    <location>
        <begin position="569"/>
        <end position="690"/>
    </location>
</feature>
<name>A0ABW5NWE0_9FLAO</name>
<dbReference type="EMBL" id="JBHUMD010000027">
    <property type="protein sequence ID" value="MFD2603138.1"/>
    <property type="molecule type" value="Genomic_DNA"/>
</dbReference>
<evidence type="ECO:0000256" key="6">
    <source>
        <dbReference type="SAM" id="SignalP"/>
    </source>
</evidence>
<dbReference type="SMART" id="SM00028">
    <property type="entry name" value="TPR"/>
    <property type="match status" value="2"/>
</dbReference>
<dbReference type="PROSITE" id="PS51123">
    <property type="entry name" value="OMPA_2"/>
    <property type="match status" value="1"/>
</dbReference>
<dbReference type="CDD" id="cd07185">
    <property type="entry name" value="OmpA_C-like"/>
    <property type="match status" value="1"/>
</dbReference>
<dbReference type="InterPro" id="IPR011042">
    <property type="entry name" value="6-blade_b-propeller_TolB-like"/>
</dbReference>
<proteinExistence type="predicted"/>
<dbReference type="SUPFAM" id="SSF48452">
    <property type="entry name" value="TPR-like"/>
    <property type="match status" value="1"/>
</dbReference>
<dbReference type="InterPro" id="IPR019734">
    <property type="entry name" value="TPR_rpt"/>
</dbReference>
<dbReference type="PROSITE" id="PS50005">
    <property type="entry name" value="TPR"/>
    <property type="match status" value="1"/>
</dbReference>
<sequence length="690" mass="78544">MKKINHIALFIFMLLFSAASFAQEKTTGTQEKKIRETPKQQKAREKVMKEGMAKMDKAELLTEKYNYDEAIKTYLKIEEKGFRTASLYKKLGDAYYANNDAGQAIRWYRELFKLKKEVIEPEYYYRLAQSLKTVGKYDDANKLLDELHTIKSDDQRGDLFDKNRNYINSIESNSGRYKVKITTASSTVSDYGAAFYGTDKIVFTSNRDSLGVTARKDRWTNKAFTALYIAEIGPKGDLVRPQKFSSRVQTKLHESTPVFTKDKQVMYFTKNNLNDGKLQKDDKDRILLKIYRAEADGDKWKNIKELPFTSNSYNTAHPCLSPDEKTLFFASDMPGGYGMSDIYSVSINEDGTFGNPENLGPGINTEARETFPFVTETKLYFASDGHPGLGGLDVFVAELQPNGTYVKAINVGEPINTHFDDFGFIINEESRMGYFTSNRTSGIGYDDVYSLTEYIALDFTCRQFISGIVSDKETKKAITGAKVALYDADENLMEEMVTAEDGVYYFGVDCEKAYTVKIQALDYLPKELPTEVTEKEGDVVLPAVMEKPEKIVEPEAPNMYENAAPVVGLDLAKKFRIEQIYFNTGRYNIRPDAAKQLDKIVIFMKEHPSIKIDIRSHTDSRGPEKQNQLLSENRAREIMAYIIRKGIDSKRLTAKGYGESQLVNKCADWVKCTEKEHQANRRSEFIITDM</sequence>
<dbReference type="PRINTS" id="PR01021">
    <property type="entry name" value="OMPADOMAIN"/>
</dbReference>
<dbReference type="Proteomes" id="UP001597480">
    <property type="component" value="Unassembled WGS sequence"/>
</dbReference>
<evidence type="ECO:0000256" key="3">
    <source>
        <dbReference type="ARBA" id="ARBA00023237"/>
    </source>
</evidence>
<dbReference type="Pfam" id="PF00691">
    <property type="entry name" value="OmpA"/>
    <property type="match status" value="1"/>
</dbReference>
<dbReference type="SUPFAM" id="SSF82171">
    <property type="entry name" value="DPP6 N-terminal domain-like"/>
    <property type="match status" value="1"/>
</dbReference>
<feature type="signal peptide" evidence="6">
    <location>
        <begin position="1"/>
        <end position="22"/>
    </location>
</feature>
<dbReference type="InterPro" id="IPR050330">
    <property type="entry name" value="Bact_OuterMem_StrucFunc"/>
</dbReference>
<dbReference type="InterPro" id="IPR006665">
    <property type="entry name" value="OmpA-like"/>
</dbReference>
<dbReference type="Gene3D" id="2.120.10.30">
    <property type="entry name" value="TolB, C-terminal domain"/>
    <property type="match status" value="1"/>
</dbReference>
<evidence type="ECO:0000256" key="2">
    <source>
        <dbReference type="ARBA" id="ARBA00023136"/>
    </source>
</evidence>
<comment type="subcellular location">
    <subcellularLocation>
        <location evidence="1">Cell outer membrane</location>
    </subcellularLocation>
</comment>
<feature type="chain" id="PRO_5047227386" evidence="6">
    <location>
        <begin position="23"/>
        <end position="690"/>
    </location>
</feature>
<evidence type="ECO:0000256" key="4">
    <source>
        <dbReference type="PROSITE-ProRule" id="PRU00339"/>
    </source>
</evidence>
<evidence type="ECO:0000256" key="1">
    <source>
        <dbReference type="ARBA" id="ARBA00004442"/>
    </source>
</evidence>
<dbReference type="SUPFAM" id="SSF103088">
    <property type="entry name" value="OmpA-like"/>
    <property type="match status" value="1"/>
</dbReference>
<feature type="repeat" description="TPR" evidence="4">
    <location>
        <begin position="85"/>
        <end position="118"/>
    </location>
</feature>
<keyword evidence="4" id="KW-0802">TPR repeat</keyword>
<dbReference type="Gene3D" id="3.30.1330.60">
    <property type="entry name" value="OmpA-like domain"/>
    <property type="match status" value="1"/>
</dbReference>
<dbReference type="InterPro" id="IPR036737">
    <property type="entry name" value="OmpA-like_sf"/>
</dbReference>
<dbReference type="Pfam" id="PF13620">
    <property type="entry name" value="CarboxypepD_reg"/>
    <property type="match status" value="1"/>
</dbReference>
<evidence type="ECO:0000259" key="7">
    <source>
        <dbReference type="PROSITE" id="PS51123"/>
    </source>
</evidence>
<protein>
    <submittedName>
        <fullName evidence="8">OmpA family protein</fullName>
    </submittedName>
</protein>
<evidence type="ECO:0000313" key="8">
    <source>
        <dbReference type="EMBL" id="MFD2603138.1"/>
    </source>
</evidence>
<dbReference type="RefSeq" id="WP_379821765.1">
    <property type="nucleotide sequence ID" value="NZ_JBHUMD010000027.1"/>
</dbReference>
<dbReference type="InterPro" id="IPR011659">
    <property type="entry name" value="WD40"/>
</dbReference>
<accession>A0ABW5NWE0</accession>